<evidence type="ECO:0000259" key="2">
    <source>
        <dbReference type="Pfam" id="PF00561"/>
    </source>
</evidence>
<sequence>MDQTKNPQSRVVSTSNGHYVTVDKNVNIYVEDVGEGAPVVFLHGLPVDHRMYEYQRNVLPFKGIRFIGIDLRGFGKSDRPITGYDYNRLSDDIREVIDQLNLDQVTLVGYSMGGAIAVRYMARHNGHGVSKLILAAAATPLFSQKPDYPFGLPIEVIDSIIASGYEDRPQMIAAFNSTLFHNKPSQEFMDWYNRLSLETDAIATFKCLEALGAEDSREDLAAIKVPTRIFQGMHDQMIPFEPQEKGIENAQVIRFENSGHGLWYEEKDKFNEEILKFVQS</sequence>
<protein>
    <submittedName>
        <fullName evidence="3">Alpha/beta hydrolase</fullName>
    </submittedName>
</protein>
<dbReference type="STRING" id="44251.PDUR_04315"/>
<dbReference type="InterPro" id="IPR000073">
    <property type="entry name" value="AB_hydrolase_1"/>
</dbReference>
<proteinExistence type="predicted"/>
<dbReference type="Pfam" id="PF00561">
    <property type="entry name" value="Abhydrolase_1"/>
    <property type="match status" value="1"/>
</dbReference>
<evidence type="ECO:0000256" key="1">
    <source>
        <dbReference type="ARBA" id="ARBA00022801"/>
    </source>
</evidence>
<dbReference type="GO" id="GO:0016787">
    <property type="term" value="F:hydrolase activity"/>
    <property type="evidence" value="ECO:0007669"/>
    <property type="project" value="UniProtKB-KW"/>
</dbReference>
<name>A0A089HJM7_PAEDU</name>
<dbReference type="KEGG" id="pdu:PDUR_04315"/>
<gene>
    <name evidence="3" type="ORF">PDUR_04315</name>
</gene>
<dbReference type="PRINTS" id="PR00111">
    <property type="entry name" value="ABHYDROLASE"/>
</dbReference>
<organism evidence="3 4">
    <name type="scientific">Paenibacillus durus</name>
    <name type="common">Paenibacillus azotofixans</name>
    <dbReference type="NCBI Taxonomy" id="44251"/>
    <lineage>
        <taxon>Bacteria</taxon>
        <taxon>Bacillati</taxon>
        <taxon>Bacillota</taxon>
        <taxon>Bacilli</taxon>
        <taxon>Bacillales</taxon>
        <taxon>Paenibacillaceae</taxon>
        <taxon>Paenibacillus</taxon>
    </lineage>
</organism>
<reference evidence="3 4" key="1">
    <citation type="submission" date="2014-08" db="EMBL/GenBank/DDBJ databases">
        <title>Comparative genomics of the Paenibacillus odorifer group.</title>
        <authorList>
            <person name="den Bakker H.C."/>
            <person name="Tsai Y.-C."/>
            <person name="Martin N."/>
            <person name="Korlach J."/>
            <person name="Wiedmann M."/>
        </authorList>
    </citation>
    <scope>NUCLEOTIDE SEQUENCE [LARGE SCALE GENOMIC DNA]</scope>
    <source>
        <strain evidence="3 4">DSM 1735</strain>
    </source>
</reference>
<dbReference type="Proteomes" id="UP000029409">
    <property type="component" value="Chromosome"/>
</dbReference>
<keyword evidence="4" id="KW-1185">Reference proteome</keyword>
<dbReference type="eggNOG" id="COG2267">
    <property type="taxonomic scope" value="Bacteria"/>
</dbReference>
<dbReference type="InterPro" id="IPR029058">
    <property type="entry name" value="AB_hydrolase_fold"/>
</dbReference>
<dbReference type="InterPro" id="IPR050266">
    <property type="entry name" value="AB_hydrolase_sf"/>
</dbReference>
<dbReference type="PANTHER" id="PTHR43798:SF31">
    <property type="entry name" value="AB HYDROLASE SUPERFAMILY PROTEIN YCLE"/>
    <property type="match status" value="1"/>
</dbReference>
<dbReference type="EMBL" id="CP009288">
    <property type="protein sequence ID" value="AIQ11302.1"/>
    <property type="molecule type" value="Genomic_DNA"/>
</dbReference>
<evidence type="ECO:0000313" key="3">
    <source>
        <dbReference type="EMBL" id="AIQ11302.1"/>
    </source>
</evidence>
<dbReference type="AlphaFoldDB" id="A0A089HJM7"/>
<dbReference type="GO" id="GO:0016020">
    <property type="term" value="C:membrane"/>
    <property type="evidence" value="ECO:0007669"/>
    <property type="project" value="TreeGrafter"/>
</dbReference>
<keyword evidence="1 3" id="KW-0378">Hydrolase</keyword>
<feature type="domain" description="AB hydrolase-1" evidence="2">
    <location>
        <begin position="38"/>
        <end position="264"/>
    </location>
</feature>
<dbReference type="SUPFAM" id="SSF53474">
    <property type="entry name" value="alpha/beta-Hydrolases"/>
    <property type="match status" value="1"/>
</dbReference>
<evidence type="ECO:0000313" key="4">
    <source>
        <dbReference type="Proteomes" id="UP000029409"/>
    </source>
</evidence>
<dbReference type="Gene3D" id="3.40.50.1820">
    <property type="entry name" value="alpha/beta hydrolase"/>
    <property type="match status" value="1"/>
</dbReference>
<dbReference type="PANTHER" id="PTHR43798">
    <property type="entry name" value="MONOACYLGLYCEROL LIPASE"/>
    <property type="match status" value="1"/>
</dbReference>
<dbReference type="OrthoDB" id="9773293at2"/>
<accession>A0A089HJM7</accession>